<dbReference type="Proteomes" id="UP001597526">
    <property type="component" value="Unassembled WGS sequence"/>
</dbReference>
<gene>
    <name evidence="1" type="ORF">ACFSQJ_05710</name>
</gene>
<dbReference type="Pfam" id="PF09697">
    <property type="entry name" value="Porph_ging"/>
    <property type="match status" value="1"/>
</dbReference>
<dbReference type="InterPro" id="IPR005901">
    <property type="entry name" value="GLPGLI"/>
</dbReference>
<dbReference type="EMBL" id="JBHULB010000007">
    <property type="protein sequence ID" value="MFD2586414.1"/>
    <property type="molecule type" value="Genomic_DNA"/>
</dbReference>
<accession>A0ABW5MVB7</accession>
<reference evidence="2" key="1">
    <citation type="journal article" date="2019" name="Int. J. Syst. Evol. Microbiol.">
        <title>The Global Catalogue of Microorganisms (GCM) 10K type strain sequencing project: providing services to taxonomists for standard genome sequencing and annotation.</title>
        <authorList>
            <consortium name="The Broad Institute Genomics Platform"/>
            <consortium name="The Broad Institute Genome Sequencing Center for Infectious Disease"/>
            <person name="Wu L."/>
            <person name="Ma J."/>
        </authorList>
    </citation>
    <scope>NUCLEOTIDE SEQUENCE [LARGE SCALE GENOMIC DNA]</scope>
    <source>
        <strain evidence="2">KCTC 52368</strain>
    </source>
</reference>
<name>A0ABW5MVB7_9FLAO</name>
<protein>
    <submittedName>
        <fullName evidence="1">GLPGLI family protein</fullName>
    </submittedName>
</protein>
<evidence type="ECO:0000313" key="1">
    <source>
        <dbReference type="EMBL" id="MFD2586414.1"/>
    </source>
</evidence>
<keyword evidence="2" id="KW-1185">Reference proteome</keyword>
<dbReference type="NCBIfam" id="TIGR01200">
    <property type="entry name" value="GLPGLI"/>
    <property type="match status" value="1"/>
</dbReference>
<comment type="caution">
    <text evidence="1">The sequence shown here is derived from an EMBL/GenBank/DDBJ whole genome shotgun (WGS) entry which is preliminary data.</text>
</comment>
<evidence type="ECO:0000313" key="2">
    <source>
        <dbReference type="Proteomes" id="UP001597526"/>
    </source>
</evidence>
<dbReference type="RefSeq" id="WP_377765991.1">
    <property type="nucleotide sequence ID" value="NZ_JBHULB010000007.1"/>
</dbReference>
<proteinExistence type="predicted"/>
<sequence length="269" mass="31313">MRFFFNLFSLIFSIINIYAFQDSTNVYQIEYERTLTLEKNPKPLVANYEYTKFIEINKSLYGKKNKIKTTSVLSEDEDDDSILYFTPSGKNVTAVYKDYNDAVFYSKHEVAYKYFVVQDSLDIFNWNIEEQTKEILGFKCQFATMDFRGRTYEAWFAPKLPVGGPWKYDGLPGMILELKSIDNFIAFKTIAIKNGKLSQEKLIDNPFDGKETLTWNEFKALYKKKALELISYRPNKYSAGIISSRGGIENYIAKDDEEYNKALKEASKN</sequence>
<organism evidence="1 2">
    <name type="scientific">Croceitalea marina</name>
    <dbReference type="NCBI Taxonomy" id="1775166"/>
    <lineage>
        <taxon>Bacteria</taxon>
        <taxon>Pseudomonadati</taxon>
        <taxon>Bacteroidota</taxon>
        <taxon>Flavobacteriia</taxon>
        <taxon>Flavobacteriales</taxon>
        <taxon>Flavobacteriaceae</taxon>
        <taxon>Croceitalea</taxon>
    </lineage>
</organism>